<feature type="compositionally biased region" description="Pro residues" evidence="1">
    <location>
        <begin position="15"/>
        <end position="25"/>
    </location>
</feature>
<dbReference type="EMBL" id="JARJLG010000285">
    <property type="protein sequence ID" value="KAJ7719996.1"/>
    <property type="molecule type" value="Genomic_DNA"/>
</dbReference>
<feature type="compositionally biased region" description="Low complexity" evidence="1">
    <location>
        <begin position="26"/>
        <end position="38"/>
    </location>
</feature>
<evidence type="ECO:0000313" key="2">
    <source>
        <dbReference type="EMBL" id="KAJ7719996.1"/>
    </source>
</evidence>
<feature type="region of interest" description="Disordered" evidence="1">
    <location>
        <begin position="194"/>
        <end position="250"/>
    </location>
</feature>
<accession>A0AAD7MJC5</accession>
<reference evidence="2" key="1">
    <citation type="submission" date="2023-03" db="EMBL/GenBank/DDBJ databases">
        <title>Massive genome expansion in bonnet fungi (Mycena s.s.) driven by repeated elements and novel gene families across ecological guilds.</title>
        <authorList>
            <consortium name="Lawrence Berkeley National Laboratory"/>
            <person name="Harder C.B."/>
            <person name="Miyauchi S."/>
            <person name="Viragh M."/>
            <person name="Kuo A."/>
            <person name="Thoen E."/>
            <person name="Andreopoulos B."/>
            <person name="Lu D."/>
            <person name="Skrede I."/>
            <person name="Drula E."/>
            <person name="Henrissat B."/>
            <person name="Morin E."/>
            <person name="Kohler A."/>
            <person name="Barry K."/>
            <person name="LaButti K."/>
            <person name="Morin E."/>
            <person name="Salamov A."/>
            <person name="Lipzen A."/>
            <person name="Mereny Z."/>
            <person name="Hegedus B."/>
            <person name="Baldrian P."/>
            <person name="Stursova M."/>
            <person name="Weitz H."/>
            <person name="Taylor A."/>
            <person name="Grigoriev I.V."/>
            <person name="Nagy L.G."/>
            <person name="Martin F."/>
            <person name="Kauserud H."/>
        </authorList>
    </citation>
    <scope>NUCLEOTIDE SEQUENCE</scope>
    <source>
        <strain evidence="2">CBHHK188m</strain>
    </source>
</reference>
<name>A0AAD7MJC5_9AGAR</name>
<protein>
    <submittedName>
        <fullName evidence="2">Uncharacterized protein</fullName>
    </submittedName>
</protein>
<feature type="region of interest" description="Disordered" evidence="1">
    <location>
        <begin position="1"/>
        <end position="97"/>
    </location>
</feature>
<keyword evidence="3" id="KW-1185">Reference proteome</keyword>
<evidence type="ECO:0000313" key="3">
    <source>
        <dbReference type="Proteomes" id="UP001215280"/>
    </source>
</evidence>
<feature type="compositionally biased region" description="Low complexity" evidence="1">
    <location>
        <begin position="47"/>
        <end position="97"/>
    </location>
</feature>
<sequence length="262" mass="28323">MRAAARRGAAALTSPPAPPSRPSPSRPSHSFSSRSCPRAHSRNGNGATSLPQAQPTAQAATSLAHARGHPAPRATRAPPRSARLPYPPLSLSRPPRGWRWSRRESRRYIAPPRACTCARSCIRAASGGAARWLRAVRRELEPSWSASPVAWARAAERVQASRASQAHSCPRHLYPPRVLYPGLFPCWLPVPRPHSHSPSRSRPSPRQRQAPSPQQPPRSSPTGCVCSPETERGSPGAAARVRGARSRRGPRGRDCLVCVLAS</sequence>
<dbReference type="AlphaFoldDB" id="A0AAD7MJC5"/>
<organism evidence="2 3">
    <name type="scientific">Mycena maculata</name>
    <dbReference type="NCBI Taxonomy" id="230809"/>
    <lineage>
        <taxon>Eukaryota</taxon>
        <taxon>Fungi</taxon>
        <taxon>Dikarya</taxon>
        <taxon>Basidiomycota</taxon>
        <taxon>Agaricomycotina</taxon>
        <taxon>Agaricomycetes</taxon>
        <taxon>Agaricomycetidae</taxon>
        <taxon>Agaricales</taxon>
        <taxon>Marasmiineae</taxon>
        <taxon>Mycenaceae</taxon>
        <taxon>Mycena</taxon>
    </lineage>
</organism>
<comment type="caution">
    <text evidence="2">The sequence shown here is derived from an EMBL/GenBank/DDBJ whole genome shotgun (WGS) entry which is preliminary data.</text>
</comment>
<proteinExistence type="predicted"/>
<dbReference type="Proteomes" id="UP001215280">
    <property type="component" value="Unassembled WGS sequence"/>
</dbReference>
<evidence type="ECO:0000256" key="1">
    <source>
        <dbReference type="SAM" id="MobiDB-lite"/>
    </source>
</evidence>
<gene>
    <name evidence="2" type="ORF">DFH07DRAFT_859003</name>
</gene>
<feature type="compositionally biased region" description="Low complexity" evidence="1">
    <location>
        <begin position="1"/>
        <end position="11"/>
    </location>
</feature>
<feature type="compositionally biased region" description="Basic residues" evidence="1">
    <location>
        <begin position="194"/>
        <end position="205"/>
    </location>
</feature>